<feature type="region of interest" description="Disordered" evidence="1">
    <location>
        <begin position="853"/>
        <end position="898"/>
    </location>
</feature>
<dbReference type="AlphaFoldDB" id="A0A1W1CR59"/>
<dbReference type="InterPro" id="IPR014862">
    <property type="entry name" value="TrwC"/>
</dbReference>
<proteinExistence type="predicted"/>
<feature type="compositionally biased region" description="Polar residues" evidence="1">
    <location>
        <begin position="853"/>
        <end position="862"/>
    </location>
</feature>
<accession>A0A1W1CR59</accession>
<feature type="domain" description="TrwC relaxase" evidence="2">
    <location>
        <begin position="11"/>
        <end position="294"/>
    </location>
</feature>
<dbReference type="SUPFAM" id="SSF52540">
    <property type="entry name" value="P-loop containing nucleoside triphosphate hydrolases"/>
    <property type="match status" value="2"/>
</dbReference>
<gene>
    <name evidence="3" type="ORF">MNB_SV-13-1645</name>
</gene>
<dbReference type="Pfam" id="PF13604">
    <property type="entry name" value="AAA_30"/>
    <property type="match status" value="1"/>
</dbReference>
<evidence type="ECO:0000259" key="2">
    <source>
        <dbReference type="Pfam" id="PF08751"/>
    </source>
</evidence>
<dbReference type="CDD" id="cd17933">
    <property type="entry name" value="DEXSc_RecD-like"/>
    <property type="match status" value="1"/>
</dbReference>
<dbReference type="InterPro" id="IPR014059">
    <property type="entry name" value="TraI/TrwC_relax"/>
</dbReference>
<protein>
    <submittedName>
        <fullName evidence="3">IncW plasmid conjugative relaxase protein TrwC (TraI homolog)</fullName>
    </submittedName>
</protein>
<reference evidence="3" key="1">
    <citation type="submission" date="2016-10" db="EMBL/GenBank/DDBJ databases">
        <authorList>
            <person name="de Groot N.N."/>
        </authorList>
    </citation>
    <scope>NUCLEOTIDE SEQUENCE</scope>
</reference>
<evidence type="ECO:0000256" key="1">
    <source>
        <dbReference type="SAM" id="MobiDB-lite"/>
    </source>
</evidence>
<name>A0A1W1CR59_9ZZZZ</name>
<dbReference type="InterPro" id="IPR027417">
    <property type="entry name" value="P-loop_NTPase"/>
</dbReference>
<sequence length="957" mass="109862">MLSISNPQKATQAETYYTKENYYQKNSEIGYFRGEALNILGIKDNQAITQDTYLLLLHGFNPKDNSPLTKGAGSVDRRAGIDLTFSAPKSVSTLLEIAQANNFNTIATKIREAHDNAVKQAMDKIEKDYLYTRVSVDGKIQTVKADGMVYASFQHDTSRALDPQLHTHNFIFTPVLKNGKFNAQTNEAFFNNKLYLGQFYRNELAYNLNKLGFGIEITSIEKGLFELKEIPKDIINEFSKRSQEIQALEESYKKRYPKESLAEIKARITQESKKAKTKVNRDEVRATNKKRADELGYNKKWLSKLIYTIGNRPTLIQNREKQALNYLNKSLIAITNQESTFSKEDILKYAMKFSLKYSLRESDIVKEFKNSNILKLDKNTYTTKEMIDIEKEIIQKVHSGFSSMPNSINEIIDKKEYKLEQLTIDQKNMLKMILNSKDRYNAIQGDAGTGKTYALGKLKEILKDDIELIGLSYTGKATAGLEEVGIKSHTLHSYLQQNRQQKSNKPKLYIVDETSLVGSKQIHQLMKISEQENARVVFIGDTKQFNSIQAGNAFSDMQKFGIKTVKLKETQRQKSNITKAIVKAYNQGSTDKALELLKENKLFKEIEGYEERIDYAVERYINNNQPLILTSTNQERKEINTQIRNKLDNPNQEHHFNIKESKQIKASNAYFSESYEIDDIIAINGAIPNFKRGEQGRVISSDKNILRIETNSKQIKELDLTKYGADINAYTQTEKPFKIDEKIIFSKNIRNSPIKNGVMGTITDIKDGNITTKLQNGKSYSFNINEYNYIDYAYAITDIKSQGVSANSVLVVANSRMSSKNSFYVQVTRAKESIEVVTDNQELLQERIKKANNKNSTLNYQGEQHDKQPRYNEQTRGDREQPTKTDKSNHRAEQRDKYDFGNIRGYLQSLKRKIGRPNLKEIRRAFKMSKMQRADKTKRDAVIDKLGSKKQEIAIER</sequence>
<dbReference type="NCBIfam" id="NF041492">
    <property type="entry name" value="MobF"/>
    <property type="match status" value="1"/>
</dbReference>
<dbReference type="NCBIfam" id="TIGR02686">
    <property type="entry name" value="relax_trwC"/>
    <property type="match status" value="1"/>
</dbReference>
<dbReference type="Gene3D" id="3.40.50.300">
    <property type="entry name" value="P-loop containing nucleotide triphosphate hydrolases"/>
    <property type="match status" value="2"/>
</dbReference>
<dbReference type="EMBL" id="FPHM01000120">
    <property type="protein sequence ID" value="SFV68213.1"/>
    <property type="molecule type" value="Genomic_DNA"/>
</dbReference>
<dbReference type="SUPFAM" id="SSF55464">
    <property type="entry name" value="Origin of replication-binding domain, RBD-like"/>
    <property type="match status" value="1"/>
</dbReference>
<dbReference type="CDD" id="cd18809">
    <property type="entry name" value="SF1_C_RecD"/>
    <property type="match status" value="1"/>
</dbReference>
<dbReference type="Pfam" id="PF08751">
    <property type="entry name" value="TrwC"/>
    <property type="match status" value="1"/>
</dbReference>
<feature type="compositionally biased region" description="Basic and acidic residues" evidence="1">
    <location>
        <begin position="863"/>
        <end position="898"/>
    </location>
</feature>
<evidence type="ECO:0000313" key="3">
    <source>
        <dbReference type="EMBL" id="SFV68213.1"/>
    </source>
</evidence>
<organism evidence="3">
    <name type="scientific">hydrothermal vent metagenome</name>
    <dbReference type="NCBI Taxonomy" id="652676"/>
    <lineage>
        <taxon>unclassified sequences</taxon>
        <taxon>metagenomes</taxon>
        <taxon>ecological metagenomes</taxon>
    </lineage>
</organism>